<keyword evidence="7 8" id="KW-0560">Oxidoreductase</keyword>
<dbReference type="Gene3D" id="1.10.540.10">
    <property type="entry name" value="Acyl-CoA dehydrogenase/oxidase, N-terminal domain"/>
    <property type="match status" value="1"/>
</dbReference>
<dbReference type="PIRSF" id="PIRSF016578">
    <property type="entry name" value="HsaA"/>
    <property type="match status" value="1"/>
</dbReference>
<dbReference type="InterPro" id="IPR009075">
    <property type="entry name" value="AcylCo_DH/oxidase_C"/>
</dbReference>
<keyword evidence="6 8" id="KW-0274">FAD</keyword>
<dbReference type="InterPro" id="IPR013786">
    <property type="entry name" value="AcylCoA_DH/ox_N"/>
</dbReference>
<reference evidence="12" key="1">
    <citation type="journal article" date="2020" name="mSystems">
        <title>Genome- and Community-Level Interaction Insights into Carbon Utilization and Element Cycling Functions of Hydrothermarchaeota in Hydrothermal Sediment.</title>
        <authorList>
            <person name="Zhou Z."/>
            <person name="Liu Y."/>
            <person name="Xu W."/>
            <person name="Pan J."/>
            <person name="Luo Z.H."/>
            <person name="Li M."/>
        </authorList>
    </citation>
    <scope>NUCLEOTIDE SEQUENCE [LARGE SCALE GENOMIC DNA]</scope>
    <source>
        <strain evidence="12">SpSt-500</strain>
    </source>
</reference>
<dbReference type="Gene3D" id="1.20.140.10">
    <property type="entry name" value="Butyryl-CoA Dehydrogenase, subunit A, domain 3"/>
    <property type="match status" value="1"/>
</dbReference>
<dbReference type="Pfam" id="PF02770">
    <property type="entry name" value="Acyl-CoA_dh_M"/>
    <property type="match status" value="1"/>
</dbReference>
<evidence type="ECO:0000313" key="12">
    <source>
        <dbReference type="EMBL" id="HGT46827.1"/>
    </source>
</evidence>
<evidence type="ECO:0000256" key="3">
    <source>
        <dbReference type="ARBA" id="ARBA00009347"/>
    </source>
</evidence>
<dbReference type="SUPFAM" id="SSF56645">
    <property type="entry name" value="Acyl-CoA dehydrogenase NM domain-like"/>
    <property type="match status" value="1"/>
</dbReference>
<dbReference type="FunFam" id="2.40.110.10:FF:000001">
    <property type="entry name" value="Acyl-CoA dehydrogenase, mitochondrial"/>
    <property type="match status" value="1"/>
</dbReference>
<accession>A0A832G786</accession>
<evidence type="ECO:0000256" key="1">
    <source>
        <dbReference type="ARBA" id="ARBA00001974"/>
    </source>
</evidence>
<feature type="domain" description="Acyl-CoA dehydrogenase/oxidase C-terminal" evidence="9">
    <location>
        <begin position="224"/>
        <end position="372"/>
    </location>
</feature>
<protein>
    <submittedName>
        <fullName evidence="12">Acyl-CoA dehydrogenase</fullName>
    </submittedName>
</protein>
<dbReference type="EMBL" id="DSVI01000004">
    <property type="protein sequence ID" value="HGT46827.1"/>
    <property type="molecule type" value="Genomic_DNA"/>
</dbReference>
<dbReference type="InterPro" id="IPR046373">
    <property type="entry name" value="Acyl-CoA_Oxase/DH_mid-dom_sf"/>
</dbReference>
<dbReference type="InterPro" id="IPR009100">
    <property type="entry name" value="AcylCoA_DH/oxidase_NM_dom_sf"/>
</dbReference>
<evidence type="ECO:0000259" key="9">
    <source>
        <dbReference type="Pfam" id="PF00441"/>
    </source>
</evidence>
<evidence type="ECO:0000256" key="8">
    <source>
        <dbReference type="RuleBase" id="RU362125"/>
    </source>
</evidence>
<feature type="domain" description="Acyl-CoA oxidase/dehydrogenase middle" evidence="10">
    <location>
        <begin position="122"/>
        <end position="212"/>
    </location>
</feature>
<feature type="domain" description="Acyl-CoA dehydrogenase/oxidase N-terminal" evidence="11">
    <location>
        <begin position="6"/>
        <end position="118"/>
    </location>
</feature>
<evidence type="ECO:0000259" key="10">
    <source>
        <dbReference type="Pfam" id="PF02770"/>
    </source>
</evidence>
<name>A0A832G786_9BACT</name>
<keyword evidence="5 8" id="KW-0285">Flavoprotein</keyword>
<dbReference type="PANTHER" id="PTHR43884">
    <property type="entry name" value="ACYL-COA DEHYDROGENASE"/>
    <property type="match status" value="1"/>
</dbReference>
<dbReference type="PROSITE" id="PS00073">
    <property type="entry name" value="ACYL_COA_DH_2"/>
    <property type="match status" value="1"/>
</dbReference>
<dbReference type="FunFam" id="1.10.540.10:FF:000002">
    <property type="entry name" value="Acyl-CoA dehydrogenase FadE19"/>
    <property type="match status" value="1"/>
</dbReference>
<dbReference type="Pfam" id="PF02771">
    <property type="entry name" value="Acyl-CoA_dh_N"/>
    <property type="match status" value="1"/>
</dbReference>
<dbReference type="AlphaFoldDB" id="A0A832G786"/>
<dbReference type="GO" id="GO:0003995">
    <property type="term" value="F:acyl-CoA dehydrogenase activity"/>
    <property type="evidence" value="ECO:0007669"/>
    <property type="project" value="InterPro"/>
</dbReference>
<dbReference type="InterPro" id="IPR037069">
    <property type="entry name" value="AcylCoA_DH/ox_N_sf"/>
</dbReference>
<sequence length="381" mass="42262">MDFQFSEEHKMLRSLVKEFADSEIRPLAKQIDEDEEIPKELIKKIAEVGFLGTAFPEKYGGSGFGEIGYCILQEEITRAYSSTATFIGAHQSIGTNAIFIGGSEELKMKYLPALTSGEKIAAFALTEAEAGSDTFNLQTKAELKGDKWILNGSKVWITNAGIADVFSVFARTEKGITGFVVEKDFPGVFVGPKEKKLGIRGSVTNTITFENVEVPKENIIGQDGRGFLIAMKTLDAGRLGLGACCLGASKELLEISTIYSKQRKQFGEPISRFQAIQFMLAEMAAKIYPMESIVYRTAKMYDEKKDVSQEAAIVKLFCSEAMVEIADKALQIHGGMGFSRELPLERFYRDARILKIFEGTNEIQKMIIGRQVIKSNGKWEN</sequence>
<dbReference type="Pfam" id="PF00441">
    <property type="entry name" value="Acyl-CoA_dh_1"/>
    <property type="match status" value="1"/>
</dbReference>
<evidence type="ECO:0000256" key="4">
    <source>
        <dbReference type="ARBA" id="ARBA00022456"/>
    </source>
</evidence>
<dbReference type="InterPro" id="IPR006091">
    <property type="entry name" value="Acyl-CoA_Oxase/DH_mid-dom"/>
</dbReference>
<evidence type="ECO:0000259" key="11">
    <source>
        <dbReference type="Pfam" id="PF02771"/>
    </source>
</evidence>
<dbReference type="InterPro" id="IPR036250">
    <property type="entry name" value="AcylCo_DH-like_C"/>
</dbReference>
<evidence type="ECO:0000256" key="5">
    <source>
        <dbReference type="ARBA" id="ARBA00022630"/>
    </source>
</evidence>
<dbReference type="FunFam" id="1.20.140.10:FF:000001">
    <property type="entry name" value="Acyl-CoA dehydrogenase"/>
    <property type="match status" value="1"/>
</dbReference>
<comment type="pathway">
    <text evidence="2">Amino-acid degradation; L-valine degradation.</text>
</comment>
<comment type="caution">
    <text evidence="12">The sequence shown here is derived from an EMBL/GenBank/DDBJ whole genome shotgun (WGS) entry which is preliminary data.</text>
</comment>
<evidence type="ECO:0000256" key="6">
    <source>
        <dbReference type="ARBA" id="ARBA00022827"/>
    </source>
</evidence>
<keyword evidence="4" id="KW-0101">Branched-chain amino acid catabolism</keyword>
<dbReference type="GO" id="GO:0050660">
    <property type="term" value="F:flavin adenine dinucleotide binding"/>
    <property type="evidence" value="ECO:0007669"/>
    <property type="project" value="InterPro"/>
</dbReference>
<dbReference type="InterPro" id="IPR006089">
    <property type="entry name" value="Acyl-CoA_DH_CS"/>
</dbReference>
<evidence type="ECO:0000256" key="7">
    <source>
        <dbReference type="ARBA" id="ARBA00023002"/>
    </source>
</evidence>
<organism evidence="12">
    <name type="scientific">Ignavibacterium album</name>
    <dbReference type="NCBI Taxonomy" id="591197"/>
    <lineage>
        <taxon>Bacteria</taxon>
        <taxon>Pseudomonadati</taxon>
        <taxon>Ignavibacteriota</taxon>
        <taxon>Ignavibacteria</taxon>
        <taxon>Ignavibacteriales</taxon>
        <taxon>Ignavibacteriaceae</taxon>
        <taxon>Ignavibacterium</taxon>
    </lineage>
</organism>
<proteinExistence type="inferred from homology"/>
<dbReference type="GO" id="GO:0009083">
    <property type="term" value="P:branched-chain amino acid catabolic process"/>
    <property type="evidence" value="ECO:0007669"/>
    <property type="project" value="UniProtKB-KW"/>
</dbReference>
<dbReference type="SUPFAM" id="SSF47203">
    <property type="entry name" value="Acyl-CoA dehydrogenase C-terminal domain-like"/>
    <property type="match status" value="1"/>
</dbReference>
<dbReference type="Gene3D" id="2.40.110.10">
    <property type="entry name" value="Butyryl-CoA Dehydrogenase, subunit A, domain 2"/>
    <property type="match status" value="1"/>
</dbReference>
<gene>
    <name evidence="12" type="ORF">ENS56_02200</name>
</gene>
<evidence type="ECO:0000256" key="2">
    <source>
        <dbReference type="ARBA" id="ARBA00005109"/>
    </source>
</evidence>
<comment type="similarity">
    <text evidence="3 8">Belongs to the acyl-CoA dehydrogenase family.</text>
</comment>
<comment type="cofactor">
    <cofactor evidence="1 8">
        <name>FAD</name>
        <dbReference type="ChEBI" id="CHEBI:57692"/>
    </cofactor>
</comment>
<dbReference type="PANTHER" id="PTHR43884:SF12">
    <property type="entry name" value="ISOVALERYL-COA DEHYDROGENASE, MITOCHONDRIAL-RELATED"/>
    <property type="match status" value="1"/>
</dbReference>